<keyword evidence="2 7" id="KW-0813">Transport</keyword>
<feature type="transmembrane region" description="Helical" evidence="7">
    <location>
        <begin position="217"/>
        <end position="235"/>
    </location>
</feature>
<feature type="transmembrane region" description="Helical" evidence="7">
    <location>
        <begin position="247"/>
        <end position="268"/>
    </location>
</feature>
<dbReference type="Proteomes" id="UP000094067">
    <property type="component" value="Unassembled WGS sequence"/>
</dbReference>
<comment type="similarity">
    <text evidence="7">Belongs to the binding-protein-dependent transport system permease family.</text>
</comment>
<comment type="caution">
    <text evidence="9">The sequence shown here is derived from an EMBL/GenBank/DDBJ whole genome shotgun (WGS) entry which is preliminary data.</text>
</comment>
<dbReference type="InterPro" id="IPR000515">
    <property type="entry name" value="MetI-like"/>
</dbReference>
<evidence type="ECO:0000256" key="4">
    <source>
        <dbReference type="ARBA" id="ARBA00022692"/>
    </source>
</evidence>
<dbReference type="Gene3D" id="1.10.3720.10">
    <property type="entry name" value="MetI-like"/>
    <property type="match status" value="1"/>
</dbReference>
<sequence>MTDKGERTTMEAEMEEYRIEPAGAGIKKGLAVIVLAAGFIGSFMGLGIDMGKFVERLSNVGPVLRRMAAINLTILPDIAAGIGISMALAVVSLLAGAVISVILAFLAASNITPLPILAAAIKGIVAVIRAVPALVWVLMVAASIGFGNTGGMIGLMFPVIGYLTKSFIATIEEQGGGAIEAMRASGTRWIDIVLKGLLPESIPGFISWIAIRFESNIAESISFGMVGVSGIGMLLNRAIYQYKYSSITTIILVIFLSMFVIEILSNYITAKVRK</sequence>
<dbReference type="PROSITE" id="PS50928">
    <property type="entry name" value="ABC_TM1"/>
    <property type="match status" value="1"/>
</dbReference>
<keyword evidence="6 7" id="KW-0472">Membrane</keyword>
<evidence type="ECO:0000256" key="7">
    <source>
        <dbReference type="RuleBase" id="RU363032"/>
    </source>
</evidence>
<dbReference type="Pfam" id="PF00528">
    <property type="entry name" value="BPD_transp_1"/>
    <property type="match status" value="1"/>
</dbReference>
<dbReference type="SUPFAM" id="SSF161098">
    <property type="entry name" value="MetI-like"/>
    <property type="match status" value="1"/>
</dbReference>
<dbReference type="CDD" id="cd06261">
    <property type="entry name" value="TM_PBP2"/>
    <property type="match status" value="1"/>
</dbReference>
<feature type="transmembrane region" description="Helical" evidence="7">
    <location>
        <begin position="69"/>
        <end position="91"/>
    </location>
</feature>
<evidence type="ECO:0000313" key="9">
    <source>
        <dbReference type="EMBL" id="ODM08409.1"/>
    </source>
</evidence>
<evidence type="ECO:0000259" key="8">
    <source>
        <dbReference type="PROSITE" id="PS50928"/>
    </source>
</evidence>
<organism evidence="9 10">
    <name type="scientific">Eisenbergiella tayi</name>
    <dbReference type="NCBI Taxonomy" id="1432052"/>
    <lineage>
        <taxon>Bacteria</taxon>
        <taxon>Bacillati</taxon>
        <taxon>Bacillota</taxon>
        <taxon>Clostridia</taxon>
        <taxon>Lachnospirales</taxon>
        <taxon>Lachnospiraceae</taxon>
        <taxon>Eisenbergiella</taxon>
    </lineage>
</organism>
<feature type="transmembrane region" description="Helical" evidence="7">
    <location>
        <begin position="97"/>
        <end position="119"/>
    </location>
</feature>
<keyword evidence="3" id="KW-1003">Cell membrane</keyword>
<evidence type="ECO:0000256" key="3">
    <source>
        <dbReference type="ARBA" id="ARBA00022475"/>
    </source>
</evidence>
<dbReference type="GO" id="GO:0005886">
    <property type="term" value="C:plasma membrane"/>
    <property type="evidence" value="ECO:0007669"/>
    <property type="project" value="UniProtKB-SubCell"/>
</dbReference>
<feature type="transmembrane region" description="Helical" evidence="7">
    <location>
        <begin position="192"/>
        <end position="211"/>
    </location>
</feature>
<feature type="transmembrane region" description="Helical" evidence="7">
    <location>
        <begin position="30"/>
        <end position="48"/>
    </location>
</feature>
<evidence type="ECO:0000256" key="1">
    <source>
        <dbReference type="ARBA" id="ARBA00004651"/>
    </source>
</evidence>
<dbReference type="PANTHER" id="PTHR30043:SF1">
    <property type="entry name" value="ABC TRANSPORT SYSTEM PERMEASE PROTEIN P69"/>
    <property type="match status" value="1"/>
</dbReference>
<comment type="subcellular location">
    <subcellularLocation>
        <location evidence="1 7">Cell membrane</location>
        <topology evidence="1 7">Multi-pass membrane protein</topology>
    </subcellularLocation>
</comment>
<gene>
    <name evidence="9" type="primary">phnE_2</name>
    <name evidence="9" type="ORF">BEI61_00038</name>
</gene>
<proteinExistence type="inferred from homology"/>
<dbReference type="PANTHER" id="PTHR30043">
    <property type="entry name" value="PHOSPHONATES TRANSPORT SYSTEM PERMEASE PROTEIN"/>
    <property type="match status" value="1"/>
</dbReference>
<evidence type="ECO:0000256" key="6">
    <source>
        <dbReference type="ARBA" id="ARBA00023136"/>
    </source>
</evidence>
<dbReference type="InterPro" id="IPR035906">
    <property type="entry name" value="MetI-like_sf"/>
</dbReference>
<dbReference type="EMBL" id="MCGH01000001">
    <property type="protein sequence ID" value="ODM08409.1"/>
    <property type="molecule type" value="Genomic_DNA"/>
</dbReference>
<name>A0A1E3AIG6_9FIRM</name>
<keyword evidence="4 7" id="KW-0812">Transmembrane</keyword>
<reference evidence="9 10" key="1">
    <citation type="submission" date="2016-07" db="EMBL/GenBank/DDBJ databases">
        <title>Characterization of isolates of Eisenbergiella tayi derived from blood cultures, using whole genome sequencing.</title>
        <authorList>
            <person name="Burdz T."/>
            <person name="Wiebe D."/>
            <person name="Huynh C."/>
            <person name="Bernard K."/>
        </authorList>
    </citation>
    <scope>NUCLEOTIDE SEQUENCE [LARGE SCALE GENOMIC DNA]</scope>
    <source>
        <strain evidence="9 10">NML 110608</strain>
    </source>
</reference>
<feature type="transmembrane region" description="Helical" evidence="7">
    <location>
        <begin position="152"/>
        <end position="171"/>
    </location>
</feature>
<keyword evidence="5 7" id="KW-1133">Transmembrane helix</keyword>
<evidence type="ECO:0000256" key="5">
    <source>
        <dbReference type="ARBA" id="ARBA00022989"/>
    </source>
</evidence>
<feature type="transmembrane region" description="Helical" evidence="7">
    <location>
        <begin position="126"/>
        <end position="146"/>
    </location>
</feature>
<evidence type="ECO:0000313" key="10">
    <source>
        <dbReference type="Proteomes" id="UP000094067"/>
    </source>
</evidence>
<feature type="domain" description="ABC transmembrane type-1" evidence="8">
    <location>
        <begin position="82"/>
        <end position="265"/>
    </location>
</feature>
<protein>
    <submittedName>
        <fullName evidence="9">Phosphate-import permease protein PhnE</fullName>
    </submittedName>
</protein>
<dbReference type="AlphaFoldDB" id="A0A1E3AIG6"/>
<evidence type="ECO:0000256" key="2">
    <source>
        <dbReference type="ARBA" id="ARBA00022448"/>
    </source>
</evidence>
<accession>A0A1E3AIG6</accession>
<dbReference type="GO" id="GO:0055085">
    <property type="term" value="P:transmembrane transport"/>
    <property type="evidence" value="ECO:0007669"/>
    <property type="project" value="InterPro"/>
</dbReference>